<dbReference type="Proteomes" id="UP000824159">
    <property type="component" value="Unassembled WGS sequence"/>
</dbReference>
<sequence>MNKIKDFFYNKNDIIIVLIILIAAAFIIYTRIDAIMAYPEQLAEKAAQQETEATEESTSDSSQSSDASSASGTSTPVSITITDSDTSATVAAKLYEAGLITSDTEFTEYVSSQGKESSLKSGTFQINMGSSNEDILNIITN</sequence>
<reference evidence="3" key="2">
    <citation type="journal article" date="2021" name="PeerJ">
        <title>Extensive microbial diversity within the chicken gut microbiome revealed by metagenomics and culture.</title>
        <authorList>
            <person name="Gilroy R."/>
            <person name="Ravi A."/>
            <person name="Getino M."/>
            <person name="Pursley I."/>
            <person name="Horton D.L."/>
            <person name="Alikhan N.F."/>
            <person name="Baker D."/>
            <person name="Gharbi K."/>
            <person name="Hall N."/>
            <person name="Watson M."/>
            <person name="Adriaenssens E.M."/>
            <person name="Foster-Nyarko E."/>
            <person name="Jarju S."/>
            <person name="Secka A."/>
            <person name="Antonio M."/>
            <person name="Oren A."/>
            <person name="Chaudhuri R.R."/>
            <person name="La Ragione R."/>
            <person name="Hildebrand F."/>
            <person name="Pallen M.J."/>
        </authorList>
    </citation>
    <scope>NUCLEOTIDE SEQUENCE</scope>
    <source>
        <strain evidence="3">CHK176-22527</strain>
    </source>
</reference>
<evidence type="ECO:0000313" key="3">
    <source>
        <dbReference type="EMBL" id="HIT99612.1"/>
    </source>
</evidence>
<feature type="compositionally biased region" description="Low complexity" evidence="1">
    <location>
        <begin position="59"/>
        <end position="80"/>
    </location>
</feature>
<dbReference type="Gene3D" id="3.30.1490.480">
    <property type="entry name" value="Endolytic murein transglycosylase"/>
    <property type="match status" value="1"/>
</dbReference>
<feature type="region of interest" description="Disordered" evidence="1">
    <location>
        <begin position="44"/>
        <end position="80"/>
    </location>
</feature>
<reference evidence="3" key="1">
    <citation type="submission" date="2020-10" db="EMBL/GenBank/DDBJ databases">
        <authorList>
            <person name="Gilroy R."/>
        </authorList>
    </citation>
    <scope>NUCLEOTIDE SEQUENCE</scope>
    <source>
        <strain evidence="3">CHK176-22527</strain>
    </source>
</reference>
<comment type="caution">
    <text evidence="3">The sequence shown here is derived from an EMBL/GenBank/DDBJ whole genome shotgun (WGS) entry which is preliminary data.</text>
</comment>
<evidence type="ECO:0000256" key="2">
    <source>
        <dbReference type="SAM" id="Phobius"/>
    </source>
</evidence>
<dbReference type="EMBL" id="DVLX01000062">
    <property type="protein sequence ID" value="HIT99612.1"/>
    <property type="molecule type" value="Genomic_DNA"/>
</dbReference>
<accession>A0A9D1HET7</accession>
<gene>
    <name evidence="3" type="ORF">IAD12_05100</name>
</gene>
<evidence type="ECO:0000256" key="1">
    <source>
        <dbReference type="SAM" id="MobiDB-lite"/>
    </source>
</evidence>
<keyword evidence="2" id="KW-0472">Membrane</keyword>
<proteinExistence type="predicted"/>
<evidence type="ECO:0000313" key="4">
    <source>
        <dbReference type="Proteomes" id="UP000824159"/>
    </source>
</evidence>
<dbReference type="AlphaFoldDB" id="A0A9D1HET7"/>
<organism evidence="3 4">
    <name type="scientific">Candidatus Allocopromorpha excrementavium</name>
    <dbReference type="NCBI Taxonomy" id="2840741"/>
    <lineage>
        <taxon>Bacteria</taxon>
        <taxon>Bacillati</taxon>
        <taxon>Bacillota</taxon>
        <taxon>Clostridia</taxon>
        <taxon>Eubacteriales</taxon>
        <taxon>Eubacteriaceae</taxon>
        <taxon>Eubacteriaceae incertae sedis</taxon>
        <taxon>Candidatus Allocopromorpha</taxon>
    </lineage>
</organism>
<keyword evidence="2" id="KW-0812">Transmembrane</keyword>
<name>A0A9D1HET7_9FIRM</name>
<feature type="transmembrane region" description="Helical" evidence="2">
    <location>
        <begin position="12"/>
        <end position="32"/>
    </location>
</feature>
<protein>
    <submittedName>
        <fullName evidence="3">Endolytic transglycosylase MltG</fullName>
    </submittedName>
</protein>
<keyword evidence="2" id="KW-1133">Transmembrane helix</keyword>